<gene>
    <name evidence="2" type="ORF">BZL30_4069</name>
</gene>
<evidence type="ECO:0000313" key="3">
    <source>
        <dbReference type="Proteomes" id="UP000189229"/>
    </source>
</evidence>
<accession>A0A1V3X8Q7</accession>
<sequence length="87" mass="10276">MMWWNFVGRNHDEIVTYRQLWQARDERFGAVTGYQGTLARLPARHCPLPGCFPGKYRTERMPDDHRQDRCGDHGHRRAGQVHDRGWG</sequence>
<feature type="region of interest" description="Disordered" evidence="1">
    <location>
        <begin position="57"/>
        <end position="87"/>
    </location>
</feature>
<comment type="caution">
    <text evidence="2">The sequence shown here is derived from an EMBL/GenBank/DDBJ whole genome shotgun (WGS) entry which is preliminary data.</text>
</comment>
<reference evidence="2 3" key="1">
    <citation type="submission" date="2017-02" db="EMBL/GenBank/DDBJ databases">
        <title>Complete genome sequences of Mycobacterium kansasii strains isolated from rhesus macaques.</title>
        <authorList>
            <person name="Panda A."/>
            <person name="Nagaraj S."/>
            <person name="Zhao X."/>
            <person name="Tettelin H."/>
            <person name="Detolla L.J."/>
        </authorList>
    </citation>
    <scope>NUCLEOTIDE SEQUENCE [LARGE SCALE GENOMIC DNA]</scope>
    <source>
        <strain evidence="2 3">11-3813</strain>
    </source>
</reference>
<dbReference type="AlphaFoldDB" id="A0A1V3X8Q7"/>
<evidence type="ECO:0000256" key="1">
    <source>
        <dbReference type="SAM" id="MobiDB-lite"/>
    </source>
</evidence>
<feature type="compositionally biased region" description="Basic and acidic residues" evidence="1">
    <location>
        <begin position="57"/>
        <end position="73"/>
    </location>
</feature>
<protein>
    <submittedName>
        <fullName evidence="2">Uncharacterized protein</fullName>
    </submittedName>
</protein>
<name>A0A1V3X8Q7_MYCKA</name>
<proteinExistence type="predicted"/>
<dbReference type="Proteomes" id="UP000189229">
    <property type="component" value="Unassembled WGS sequence"/>
</dbReference>
<organism evidence="2 3">
    <name type="scientific">Mycobacterium kansasii</name>
    <dbReference type="NCBI Taxonomy" id="1768"/>
    <lineage>
        <taxon>Bacteria</taxon>
        <taxon>Bacillati</taxon>
        <taxon>Actinomycetota</taxon>
        <taxon>Actinomycetes</taxon>
        <taxon>Mycobacteriales</taxon>
        <taxon>Mycobacteriaceae</taxon>
        <taxon>Mycobacterium</taxon>
    </lineage>
</organism>
<evidence type="ECO:0000313" key="2">
    <source>
        <dbReference type="EMBL" id="OOK75624.1"/>
    </source>
</evidence>
<dbReference type="EMBL" id="MVBM01000003">
    <property type="protein sequence ID" value="OOK75624.1"/>
    <property type="molecule type" value="Genomic_DNA"/>
</dbReference>